<dbReference type="Gene3D" id="1.50.10.10">
    <property type="match status" value="1"/>
</dbReference>
<dbReference type="PANTHER" id="PTHR42899:SF1">
    <property type="entry name" value="SPERMATOGENESIS-ASSOCIATED PROTEIN 20"/>
    <property type="match status" value="1"/>
</dbReference>
<dbReference type="EMBL" id="CP042912">
    <property type="protein sequence ID" value="QEG21373.1"/>
    <property type="molecule type" value="Genomic_DNA"/>
</dbReference>
<dbReference type="InterPro" id="IPR036249">
    <property type="entry name" value="Thioredoxin-like_sf"/>
</dbReference>
<reference evidence="2 3" key="1">
    <citation type="submission" date="2019-08" db="EMBL/GenBank/DDBJ databases">
        <title>Deep-cultivation of Planctomycetes and their phenomic and genomic characterization uncovers novel biology.</title>
        <authorList>
            <person name="Wiegand S."/>
            <person name="Jogler M."/>
            <person name="Boedeker C."/>
            <person name="Pinto D."/>
            <person name="Vollmers J."/>
            <person name="Rivas-Marin E."/>
            <person name="Kohn T."/>
            <person name="Peeters S.H."/>
            <person name="Heuer A."/>
            <person name="Rast P."/>
            <person name="Oberbeckmann S."/>
            <person name="Bunk B."/>
            <person name="Jeske O."/>
            <person name="Meyerdierks A."/>
            <person name="Storesund J.E."/>
            <person name="Kallscheuer N."/>
            <person name="Luecker S."/>
            <person name="Lage O.M."/>
            <person name="Pohl T."/>
            <person name="Merkel B.J."/>
            <person name="Hornburger P."/>
            <person name="Mueller R.-W."/>
            <person name="Bruemmer F."/>
            <person name="Labrenz M."/>
            <person name="Spormann A.M."/>
            <person name="Op den Camp H."/>
            <person name="Overmann J."/>
            <person name="Amann R."/>
            <person name="Jetten M.S.M."/>
            <person name="Mascher T."/>
            <person name="Medema M.H."/>
            <person name="Devos D.P."/>
            <person name="Kaster A.-K."/>
            <person name="Ovreas L."/>
            <person name="Rohde M."/>
            <person name="Galperin M.Y."/>
            <person name="Jogler C."/>
        </authorList>
    </citation>
    <scope>NUCLEOTIDE SEQUENCE [LARGE SCALE GENOMIC DNA]</scope>
    <source>
        <strain evidence="2 3">FC18</strain>
    </source>
</reference>
<dbReference type="InterPro" id="IPR012341">
    <property type="entry name" value="6hp_glycosidase-like_sf"/>
</dbReference>
<keyword evidence="3" id="KW-1185">Reference proteome</keyword>
<dbReference type="RefSeq" id="WP_075081638.1">
    <property type="nucleotide sequence ID" value="NZ_CP042912.1"/>
</dbReference>
<accession>A0A5B9PEI9</accession>
<evidence type="ECO:0000259" key="1">
    <source>
        <dbReference type="Pfam" id="PF03190"/>
    </source>
</evidence>
<dbReference type="InterPro" id="IPR024705">
    <property type="entry name" value="Ssp411"/>
</dbReference>
<dbReference type="OrthoDB" id="9762614at2"/>
<dbReference type="AlphaFoldDB" id="A0A5B9PEI9"/>
<protein>
    <recommendedName>
        <fullName evidence="1">Spermatogenesis-associated protein 20-like TRX domain-containing protein</fullName>
    </recommendedName>
</protein>
<evidence type="ECO:0000313" key="3">
    <source>
        <dbReference type="Proteomes" id="UP000322214"/>
    </source>
</evidence>
<organism evidence="2 3">
    <name type="scientific">Mariniblastus fucicola</name>
    <dbReference type="NCBI Taxonomy" id="980251"/>
    <lineage>
        <taxon>Bacteria</taxon>
        <taxon>Pseudomonadati</taxon>
        <taxon>Planctomycetota</taxon>
        <taxon>Planctomycetia</taxon>
        <taxon>Pirellulales</taxon>
        <taxon>Pirellulaceae</taxon>
        <taxon>Mariniblastus</taxon>
    </lineage>
</organism>
<dbReference type="PIRSF" id="PIRSF006402">
    <property type="entry name" value="UCP006402_thioredoxin"/>
    <property type="match status" value="1"/>
</dbReference>
<dbReference type="GO" id="GO:0005975">
    <property type="term" value="P:carbohydrate metabolic process"/>
    <property type="evidence" value="ECO:0007669"/>
    <property type="project" value="InterPro"/>
</dbReference>
<sequence>MPNRLENESSPYLLQHANNPVDWYPWGEEALARSRDEDKPIFLSIGYSACHWCHVMEHESFEDNAIAKLLNENYIAIKVDREERPDLDMIYMDAVMALKNGQGGWPLSVFLTPTQQVFYGGTYWPPQARMGMPGFGQVLMSVLDAYVNKRQQIETQSAEITQWLNQANDSGAELDRQQVVINGVRAMENQYDFTNGGFGTQPKFPHAMDLRWLNQIADAWPLQESPSRQVVQTMIDLNLQKMALGGIYDHLGGGFARYSVDEKWLVPHFEKMLYDNALLTMAYTERCQRDADPFCQSVVEETIEYVLETLTDPAGGFYSTEDADSEGEEGKFYVWSPQEIESVIGEEAAEFCADYDVFPSGNFEGKSILNLTDRLAKATSQEMFDLKMKWSGARAKLLEARSQRIRPGLDDKVIVSWNGLMISAMARAASVFENEKWKSAAIAAAEFVLGSVRRDDGRLRHTWRNGTATIDGYLDDYAAMLCGTLELYRLTFDSRWVAEAKHLADSMIQHFSDPAGGFFFTADDAEKLIARRKPWHDNSVPGGNSLAACGLLELGRLTGDSSYVQMAHDTIEASAHVLNRVPHAAAQMLIALTLSSQPQREIVIAGDAEKARLQMQQLAKKWIPGVSLILATDKDDAESGPLASVMEGKEIDWDSVTLFDCEGFSCKLPVIGEDQVSAWIDALDEVAG</sequence>
<feature type="domain" description="Spermatogenesis-associated protein 20-like TRX" evidence="1">
    <location>
        <begin position="2"/>
        <end position="164"/>
    </location>
</feature>
<dbReference type="InterPro" id="IPR008928">
    <property type="entry name" value="6-hairpin_glycosidase_sf"/>
</dbReference>
<dbReference type="SUPFAM" id="SSF48208">
    <property type="entry name" value="Six-hairpin glycosidases"/>
    <property type="match status" value="1"/>
</dbReference>
<dbReference type="SUPFAM" id="SSF52833">
    <property type="entry name" value="Thioredoxin-like"/>
    <property type="match status" value="1"/>
</dbReference>
<dbReference type="CDD" id="cd02955">
    <property type="entry name" value="SSP411"/>
    <property type="match status" value="1"/>
</dbReference>
<dbReference type="PANTHER" id="PTHR42899">
    <property type="entry name" value="SPERMATOGENESIS-ASSOCIATED PROTEIN 20"/>
    <property type="match status" value="1"/>
</dbReference>
<dbReference type="Proteomes" id="UP000322214">
    <property type="component" value="Chromosome"/>
</dbReference>
<dbReference type="Pfam" id="PF03190">
    <property type="entry name" value="Thioredox_DsbH"/>
    <property type="match status" value="1"/>
</dbReference>
<dbReference type="Gene3D" id="3.40.30.10">
    <property type="entry name" value="Glutaredoxin"/>
    <property type="match status" value="1"/>
</dbReference>
<proteinExistence type="predicted"/>
<name>A0A5B9PEI9_9BACT</name>
<dbReference type="KEGG" id="mff:MFFC18_12290"/>
<dbReference type="STRING" id="980251.GCA_001642875_01711"/>
<evidence type="ECO:0000313" key="2">
    <source>
        <dbReference type="EMBL" id="QEG21373.1"/>
    </source>
</evidence>
<dbReference type="InterPro" id="IPR004879">
    <property type="entry name" value="Ssp411-like_TRX"/>
</dbReference>
<gene>
    <name evidence="2" type="ORF">MFFC18_12290</name>
</gene>